<dbReference type="Gene3D" id="3.30.70.2970">
    <property type="entry name" value="Protein of unknown function (DUF541), domain 2"/>
    <property type="match status" value="1"/>
</dbReference>
<keyword evidence="3" id="KW-1185">Reference proteome</keyword>
<dbReference type="PANTHER" id="PTHR34387:SF2">
    <property type="entry name" value="SLR1258 PROTEIN"/>
    <property type="match status" value="1"/>
</dbReference>
<dbReference type="PANTHER" id="PTHR34387">
    <property type="entry name" value="SLR1258 PROTEIN"/>
    <property type="match status" value="1"/>
</dbReference>
<dbReference type="InterPro" id="IPR052022">
    <property type="entry name" value="26kDa_periplasmic_antigen"/>
</dbReference>
<gene>
    <name evidence="2" type="ORF">QCO44_09110</name>
</gene>
<organism evidence="2 3">
    <name type="scientific">Selenomonas sputigena</name>
    <dbReference type="NCBI Taxonomy" id="69823"/>
    <lineage>
        <taxon>Bacteria</taxon>
        <taxon>Bacillati</taxon>
        <taxon>Bacillota</taxon>
        <taxon>Negativicutes</taxon>
        <taxon>Selenomonadales</taxon>
        <taxon>Selenomonadaceae</taxon>
        <taxon>Selenomonas</taxon>
    </lineage>
</organism>
<name>A0ABV3X6R1_9FIRM</name>
<dbReference type="Proteomes" id="UP001559623">
    <property type="component" value="Unassembled WGS sequence"/>
</dbReference>
<evidence type="ECO:0000256" key="1">
    <source>
        <dbReference type="SAM" id="SignalP"/>
    </source>
</evidence>
<protein>
    <submittedName>
        <fullName evidence="2">SIMPL domain-containing protein</fullName>
    </submittedName>
</protein>
<feature type="chain" id="PRO_5046632865" evidence="1">
    <location>
        <begin position="25"/>
        <end position="235"/>
    </location>
</feature>
<comment type="caution">
    <text evidence="2">The sequence shown here is derived from an EMBL/GenBank/DDBJ whole genome shotgun (WGS) entry which is preliminary data.</text>
</comment>
<sequence length="235" mass="24622">MNKNAVLFALFAGLLLLLPAAAQAAPAEPPVLMVDGSGKAVVSPDRATISVGVVSQSADAKEAQAENARKAAAIQAALVANGIPQANIQTRGYYFHPLYESQQRGHENDITGYQAENTVTVLVEDITAVGKVIDLALDNGANSISSLEFSAKNTSKVRKDALNAAVRDARAKADELAAALGRRVVGLKSVSESTYPLANRSLNSKMLSSEAASTPIAPGTLEMSADVHIEYYLSE</sequence>
<accession>A0ABV3X6R1</accession>
<proteinExistence type="predicted"/>
<evidence type="ECO:0000313" key="3">
    <source>
        <dbReference type="Proteomes" id="UP001559623"/>
    </source>
</evidence>
<dbReference type="Pfam" id="PF04402">
    <property type="entry name" value="SIMPL"/>
    <property type="match status" value="1"/>
</dbReference>
<dbReference type="InterPro" id="IPR007497">
    <property type="entry name" value="SIMPL/DUF541"/>
</dbReference>
<dbReference type="Gene3D" id="3.30.110.170">
    <property type="entry name" value="Protein of unknown function (DUF541), domain 1"/>
    <property type="match status" value="1"/>
</dbReference>
<reference evidence="2 3" key="1">
    <citation type="submission" date="2023-04" db="EMBL/GenBank/DDBJ databases">
        <title>Genome Sequence of Selenomonas sputigena ATCC 33150.</title>
        <authorList>
            <person name="Miller D.P."/>
            <person name="Anvari S."/>
            <person name="Polson S.W."/>
            <person name="Macdonald M."/>
            <person name="Mcdowell J.V."/>
        </authorList>
    </citation>
    <scope>NUCLEOTIDE SEQUENCE [LARGE SCALE GENOMIC DNA]</scope>
    <source>
        <strain evidence="2 3">ATCC 33150</strain>
    </source>
</reference>
<dbReference type="RefSeq" id="WP_368847515.1">
    <property type="nucleotide sequence ID" value="NZ_CP194411.1"/>
</dbReference>
<evidence type="ECO:0000313" key="2">
    <source>
        <dbReference type="EMBL" id="MEX5285788.1"/>
    </source>
</evidence>
<feature type="signal peptide" evidence="1">
    <location>
        <begin position="1"/>
        <end position="24"/>
    </location>
</feature>
<keyword evidence="1" id="KW-0732">Signal</keyword>
<dbReference type="EMBL" id="JARVLH010000006">
    <property type="protein sequence ID" value="MEX5285788.1"/>
    <property type="molecule type" value="Genomic_DNA"/>
</dbReference>